<feature type="transmembrane region" description="Helical" evidence="3">
    <location>
        <begin position="52"/>
        <end position="74"/>
    </location>
</feature>
<feature type="transmembrane region" description="Helical" evidence="3">
    <location>
        <begin position="155"/>
        <end position="176"/>
    </location>
</feature>
<dbReference type="InterPro" id="IPR011701">
    <property type="entry name" value="MFS"/>
</dbReference>
<keyword evidence="3" id="KW-1133">Transmembrane helix</keyword>
<reference evidence="4 5" key="1">
    <citation type="submission" date="2017-04" db="EMBL/GenBank/DDBJ databases">
        <title>Draft genome of the yeast Clavispora lusitaniae type strain CBS 6936.</title>
        <authorList>
            <person name="Durrens P."/>
            <person name="Klopp C."/>
            <person name="Biteau N."/>
            <person name="Fitton-Ouhabi V."/>
            <person name="Dementhon K."/>
            <person name="Accoceberry I."/>
            <person name="Sherman D.J."/>
            <person name="Noel T."/>
        </authorList>
    </citation>
    <scope>NUCLEOTIDE SEQUENCE [LARGE SCALE GENOMIC DNA]</scope>
    <source>
        <strain evidence="4 5">CBS 6936</strain>
    </source>
</reference>
<dbReference type="GO" id="GO:0022857">
    <property type="term" value="F:transmembrane transporter activity"/>
    <property type="evidence" value="ECO:0007669"/>
    <property type="project" value="InterPro"/>
</dbReference>
<keyword evidence="3" id="KW-0472">Membrane</keyword>
<accession>A0AA91T2W9</accession>
<name>A0AA91T2W9_CLALS</name>
<dbReference type="EMBL" id="LYUB02000005">
    <property type="protein sequence ID" value="OVF09527.1"/>
    <property type="molecule type" value="Genomic_DNA"/>
</dbReference>
<comment type="similarity">
    <text evidence="2">Belongs to the major facilitator superfamily. Monocarboxylate porter (TC 2.A.1.13) family.</text>
</comment>
<dbReference type="InterPro" id="IPR050327">
    <property type="entry name" value="Proton-linked_MCT"/>
</dbReference>
<dbReference type="AlphaFoldDB" id="A0AA91T2W9"/>
<dbReference type="KEGG" id="clus:A9F13_05g03553"/>
<dbReference type="GO" id="GO:0016020">
    <property type="term" value="C:membrane"/>
    <property type="evidence" value="ECO:0007669"/>
    <property type="project" value="UniProtKB-SubCell"/>
</dbReference>
<evidence type="ECO:0000313" key="4">
    <source>
        <dbReference type="EMBL" id="OVF09527.1"/>
    </source>
</evidence>
<dbReference type="PANTHER" id="PTHR11360:SF315">
    <property type="entry name" value="TRANSPORTER MCH2-RELATED"/>
    <property type="match status" value="1"/>
</dbReference>
<comment type="subcellular location">
    <subcellularLocation>
        <location evidence="1">Membrane</location>
        <topology evidence="1">Multi-pass membrane protein</topology>
    </subcellularLocation>
</comment>
<dbReference type="Proteomes" id="UP000195602">
    <property type="component" value="Unassembled WGS sequence"/>
</dbReference>
<feature type="transmembrane region" description="Helical" evidence="3">
    <location>
        <begin position="418"/>
        <end position="439"/>
    </location>
</feature>
<proteinExistence type="inferred from homology"/>
<feature type="transmembrane region" description="Helical" evidence="3">
    <location>
        <begin position="253"/>
        <end position="274"/>
    </location>
</feature>
<organism evidence="4 5">
    <name type="scientific">Clavispora lusitaniae</name>
    <name type="common">Candida lusitaniae</name>
    <dbReference type="NCBI Taxonomy" id="36911"/>
    <lineage>
        <taxon>Eukaryota</taxon>
        <taxon>Fungi</taxon>
        <taxon>Dikarya</taxon>
        <taxon>Ascomycota</taxon>
        <taxon>Saccharomycotina</taxon>
        <taxon>Pichiomycetes</taxon>
        <taxon>Metschnikowiaceae</taxon>
        <taxon>Clavispora</taxon>
    </lineage>
</organism>
<dbReference type="CDD" id="cd17352">
    <property type="entry name" value="MFS_MCT_SLC16"/>
    <property type="match status" value="1"/>
</dbReference>
<dbReference type="Pfam" id="PF07690">
    <property type="entry name" value="MFS_1"/>
    <property type="match status" value="2"/>
</dbReference>
<feature type="transmembrane region" description="Helical" evidence="3">
    <location>
        <begin position="182"/>
        <end position="201"/>
    </location>
</feature>
<evidence type="ECO:0000256" key="1">
    <source>
        <dbReference type="ARBA" id="ARBA00004141"/>
    </source>
</evidence>
<feature type="transmembrane region" description="Helical" evidence="3">
    <location>
        <begin position="315"/>
        <end position="337"/>
    </location>
</feature>
<dbReference type="PANTHER" id="PTHR11360">
    <property type="entry name" value="MONOCARBOXYLATE TRANSPORTER"/>
    <property type="match status" value="1"/>
</dbReference>
<feature type="transmembrane region" description="Helical" evidence="3">
    <location>
        <begin position="213"/>
        <end position="233"/>
    </location>
</feature>
<dbReference type="SUPFAM" id="SSF103473">
    <property type="entry name" value="MFS general substrate transporter"/>
    <property type="match status" value="1"/>
</dbReference>
<evidence type="ECO:0000313" key="5">
    <source>
        <dbReference type="Proteomes" id="UP000195602"/>
    </source>
</evidence>
<keyword evidence="3" id="KW-0812">Transmembrane</keyword>
<feature type="transmembrane region" description="Helical" evidence="3">
    <location>
        <begin position="376"/>
        <end position="398"/>
    </location>
</feature>
<evidence type="ECO:0000256" key="3">
    <source>
        <dbReference type="SAM" id="Phobius"/>
    </source>
</evidence>
<feature type="transmembrane region" description="Helical" evidence="3">
    <location>
        <begin position="343"/>
        <end position="364"/>
    </location>
</feature>
<evidence type="ECO:0000256" key="2">
    <source>
        <dbReference type="ARBA" id="ARBA00006727"/>
    </source>
</evidence>
<dbReference type="InterPro" id="IPR036259">
    <property type="entry name" value="MFS_trans_sf"/>
</dbReference>
<comment type="caution">
    <text evidence="4">The sequence shown here is derived from an EMBL/GenBank/DDBJ whole genome shotgun (WGS) entry which is preliminary data.</text>
</comment>
<protein>
    <submittedName>
        <fullName evidence="4">Transporter</fullName>
    </submittedName>
</protein>
<gene>
    <name evidence="4" type="ORF">A9F13_05g03553</name>
</gene>
<dbReference type="Gene3D" id="1.20.1250.20">
    <property type="entry name" value="MFS general substrate transporter like domains"/>
    <property type="match status" value="2"/>
</dbReference>
<feature type="transmembrane region" description="Helical" evidence="3">
    <location>
        <begin position="95"/>
        <end position="116"/>
    </location>
</feature>
<sequence>MLSPEIREFDLLPEDSSNLQRNTDVEKLEFNASDKEEKPAHHNHHDDVDGGYGWVIVFCAFLFLFSTWGVNSAFGIYFAEYLRNNTFEGATKMDYAYIGGISFGVGLFSGPLIHFIHGKIGTHATILIGNCIQFTAIMLASYATKLWHLYLTQGLLQSYGLAFISLPAIPLVSPWFHKKRVLASGLSVMGSGAGGVVFTMGMYKIMEVRSVHWALRAQAIISAALVIIGVLLVKTKKHASVFTPIDVPTLKCVGFWILCLYYVTCMFGYVIVLYSMANLASSLGYSQHQGAIVATMVQVGFCYGRPLIGYISDKLGPATVTAFCYYMGCIFTLGMLIPARNYATLIMLGLLEGTFIGAIFPTTAPITARLVGLHRLNVAFCMSWMFVGAASIFAEPIGLSITPKNHNVVDPGLYQNTAIFAGCAFFVCATAALLMRGYIIARDVEMAKNHLDPSETDPLSVSVRPGEVFAHLFAWPAKRA</sequence>